<dbReference type="GO" id="GO:0016639">
    <property type="term" value="F:oxidoreductase activity, acting on the CH-NH2 group of donors, NAD or NADP as acceptor"/>
    <property type="evidence" value="ECO:0007669"/>
    <property type="project" value="InterPro"/>
</dbReference>
<accession>A0A4R1MSE4</accession>
<dbReference type="GO" id="GO:0006537">
    <property type="term" value="P:glutamate biosynthetic process"/>
    <property type="evidence" value="ECO:0007669"/>
    <property type="project" value="UniProtKB-KW"/>
</dbReference>
<dbReference type="InterPro" id="IPR006005">
    <property type="entry name" value="Glut_synth_ssu1"/>
</dbReference>
<dbReference type="InterPro" id="IPR009051">
    <property type="entry name" value="Helical_ferredxn"/>
</dbReference>
<dbReference type="RefSeq" id="WP_132282701.1">
    <property type="nucleotide sequence ID" value="NZ_SMGQ01000013.1"/>
</dbReference>
<dbReference type="AlphaFoldDB" id="A0A4R1MSE4"/>
<dbReference type="InterPro" id="IPR051394">
    <property type="entry name" value="Glutamate_Synthase"/>
</dbReference>
<evidence type="ECO:0000256" key="3">
    <source>
        <dbReference type="ARBA" id="ARBA00023164"/>
    </source>
</evidence>
<dbReference type="InterPro" id="IPR017896">
    <property type="entry name" value="4Fe4S_Fe-S-bd"/>
</dbReference>
<dbReference type="PROSITE" id="PS51379">
    <property type="entry name" value="4FE4S_FER_2"/>
    <property type="match status" value="1"/>
</dbReference>
<keyword evidence="2" id="KW-0560">Oxidoreductase</keyword>
<evidence type="ECO:0000313" key="6">
    <source>
        <dbReference type="EMBL" id="TCK92843.1"/>
    </source>
</evidence>
<dbReference type="Pfam" id="PF14691">
    <property type="entry name" value="Fer4_20"/>
    <property type="match status" value="1"/>
</dbReference>
<dbReference type="Pfam" id="PF07992">
    <property type="entry name" value="Pyr_redox_2"/>
    <property type="match status" value="2"/>
</dbReference>
<reference evidence="6 7" key="1">
    <citation type="submission" date="2019-03" db="EMBL/GenBank/DDBJ databases">
        <title>Genomic Encyclopedia of Type Strains, Phase IV (KMG-IV): sequencing the most valuable type-strain genomes for metagenomic binning, comparative biology and taxonomic classification.</title>
        <authorList>
            <person name="Goeker M."/>
        </authorList>
    </citation>
    <scope>NUCLEOTIDE SEQUENCE [LARGE SCALE GENOMIC DNA]</scope>
    <source>
        <strain evidence="6 7">DSM 24176</strain>
    </source>
</reference>
<gene>
    <name evidence="6" type="ORF">EDC19_1999</name>
</gene>
<evidence type="ECO:0000256" key="1">
    <source>
        <dbReference type="ARBA" id="ARBA00022605"/>
    </source>
</evidence>
<name>A0A4R1MSE4_9FIRM</name>
<dbReference type="SUPFAM" id="SSF46548">
    <property type="entry name" value="alpha-helical ferredoxin"/>
    <property type="match status" value="1"/>
</dbReference>
<dbReference type="InterPro" id="IPR023753">
    <property type="entry name" value="FAD/NAD-binding_dom"/>
</dbReference>
<evidence type="ECO:0000256" key="2">
    <source>
        <dbReference type="ARBA" id="ARBA00023002"/>
    </source>
</evidence>
<keyword evidence="7" id="KW-1185">Reference proteome</keyword>
<feature type="domain" description="4Fe-4S ferredoxin-type" evidence="5">
    <location>
        <begin position="37"/>
        <end position="68"/>
    </location>
</feature>
<evidence type="ECO:0000256" key="4">
    <source>
        <dbReference type="ARBA" id="ARBA00029440"/>
    </source>
</evidence>
<proteinExistence type="predicted"/>
<dbReference type="InterPro" id="IPR028261">
    <property type="entry name" value="DPD_II"/>
</dbReference>
<dbReference type="NCBIfam" id="TIGR01317">
    <property type="entry name" value="GOGAT_sm_gam"/>
    <property type="match status" value="1"/>
</dbReference>
<keyword evidence="3" id="KW-0314">Glutamate biosynthesis</keyword>
<dbReference type="GO" id="GO:0051536">
    <property type="term" value="F:iron-sulfur cluster binding"/>
    <property type="evidence" value="ECO:0007669"/>
    <property type="project" value="InterPro"/>
</dbReference>
<keyword evidence="1" id="KW-0028">Amino-acid biosynthesis</keyword>
<dbReference type="InterPro" id="IPR036188">
    <property type="entry name" value="FAD/NAD-bd_sf"/>
</dbReference>
<dbReference type="Proteomes" id="UP000294545">
    <property type="component" value="Unassembled WGS sequence"/>
</dbReference>
<dbReference type="PANTHER" id="PTHR43100:SF1">
    <property type="entry name" value="GLUTAMATE SYNTHASE [NADPH] SMALL CHAIN"/>
    <property type="match status" value="1"/>
</dbReference>
<sequence length="485" mass="53674">MGKDTGFLEHDRKVGNYKPIDERIKNYDDIYIPLNEDEIKTQSSRCMDCGVPFCNYSCPVGNIIPDFNDLIYNNQWKKALDVLHTTNNFPEFTGKVCPAPCESGCVLGINKPPVTIKQMELAIVEKGWSEGWIKPQPPAVKTNVKIAIVGSGPSGLAAAQQLARVGHWVTVFERADEIGGLLRYGIPDFKLPKEMVENRVKQMKEEGVVFKTNANVGFNVDIQELKSSFDIILLTGGSTEPRDLSVSGRELDGIHFAMDFLPLQNKKVAGKTVDNEITAKDKNVVVIGGGDTGSDCVGTSVRQGAKNVVQLELLPMPSLERNDSCPWPTYPMILRTSTSQEEAAKVYDGDPRQYSIATKSFSGENGKVKKLHCVKLDWKKGENGRMMMEEVEGSEFTLDADLVLFAMGFLHPEHHGMLDDLGVEYDQRGNIATDETFMTSIEGIFSAGDMRRGQSLVVHAISEGRSAAKYIDEYVMGKTYLRSVL</sequence>
<comment type="caution">
    <text evidence="6">The sequence shown here is derived from an EMBL/GenBank/DDBJ whole genome shotgun (WGS) entry which is preliminary data.</text>
</comment>
<dbReference type="PRINTS" id="PR00419">
    <property type="entry name" value="ADXRDTASE"/>
</dbReference>
<evidence type="ECO:0000313" key="7">
    <source>
        <dbReference type="Proteomes" id="UP000294545"/>
    </source>
</evidence>
<dbReference type="OrthoDB" id="9803192at2"/>
<evidence type="ECO:0000259" key="5">
    <source>
        <dbReference type="PROSITE" id="PS51379"/>
    </source>
</evidence>
<dbReference type="SUPFAM" id="SSF51971">
    <property type="entry name" value="Nucleotide-binding domain"/>
    <property type="match status" value="2"/>
</dbReference>
<dbReference type="PANTHER" id="PTHR43100">
    <property type="entry name" value="GLUTAMATE SYNTHASE [NADPH] SMALL CHAIN"/>
    <property type="match status" value="1"/>
</dbReference>
<dbReference type="Gene3D" id="3.50.50.60">
    <property type="entry name" value="FAD/NAD(P)-binding domain"/>
    <property type="match status" value="2"/>
</dbReference>
<dbReference type="EMBL" id="SMGQ01000013">
    <property type="protein sequence ID" value="TCK92843.1"/>
    <property type="molecule type" value="Genomic_DNA"/>
</dbReference>
<comment type="pathway">
    <text evidence="4">Amino-acid biosynthesis.</text>
</comment>
<dbReference type="Gene3D" id="1.10.1060.10">
    <property type="entry name" value="Alpha-helical ferredoxin"/>
    <property type="match status" value="1"/>
</dbReference>
<protein>
    <submittedName>
        <fullName evidence="6">Glutamate synthase (NADPH/NADH) small chain</fullName>
    </submittedName>
</protein>
<organism evidence="6 7">
    <name type="scientific">Natranaerovirga hydrolytica</name>
    <dbReference type="NCBI Taxonomy" id="680378"/>
    <lineage>
        <taxon>Bacteria</taxon>
        <taxon>Bacillati</taxon>
        <taxon>Bacillota</taxon>
        <taxon>Clostridia</taxon>
        <taxon>Lachnospirales</taxon>
        <taxon>Natranaerovirgaceae</taxon>
        <taxon>Natranaerovirga</taxon>
    </lineage>
</organism>